<proteinExistence type="predicted"/>
<reference evidence="2 3" key="1">
    <citation type="submission" date="2023-03" db="EMBL/GenBank/DDBJ databases">
        <title>High recombination rates correlate with genetic variation in Cardiocondyla obscurior ants.</title>
        <authorList>
            <person name="Errbii M."/>
        </authorList>
    </citation>
    <scope>NUCLEOTIDE SEQUENCE [LARGE SCALE GENOMIC DNA]</scope>
    <source>
        <strain evidence="2">Alpha-2009</strain>
        <tissue evidence="2">Whole body</tissue>
    </source>
</reference>
<gene>
    <name evidence="2" type="ORF">PUN28_004061</name>
</gene>
<accession>A0AAW2GPG3</accession>
<feature type="region of interest" description="Disordered" evidence="1">
    <location>
        <begin position="1"/>
        <end position="23"/>
    </location>
</feature>
<sequence>MPRGTERSTVSHPDGERSSRIARRPVRFIGEGMNPVAGGSRWCVLLSEEVWSTEREREKEREREGKEGEDGERQKERRER</sequence>
<comment type="caution">
    <text evidence="2">The sequence shown here is derived from an EMBL/GenBank/DDBJ whole genome shotgun (WGS) entry which is preliminary data.</text>
</comment>
<dbReference type="AlphaFoldDB" id="A0AAW2GPG3"/>
<name>A0AAW2GPG3_9HYME</name>
<evidence type="ECO:0000256" key="1">
    <source>
        <dbReference type="SAM" id="MobiDB-lite"/>
    </source>
</evidence>
<evidence type="ECO:0000313" key="2">
    <source>
        <dbReference type="EMBL" id="KAL0129106.1"/>
    </source>
</evidence>
<evidence type="ECO:0000313" key="3">
    <source>
        <dbReference type="Proteomes" id="UP001430953"/>
    </source>
</evidence>
<feature type="region of interest" description="Disordered" evidence="1">
    <location>
        <begin position="52"/>
        <end position="80"/>
    </location>
</feature>
<dbReference type="EMBL" id="JADYXP020000003">
    <property type="protein sequence ID" value="KAL0129106.1"/>
    <property type="molecule type" value="Genomic_DNA"/>
</dbReference>
<keyword evidence="3" id="KW-1185">Reference proteome</keyword>
<organism evidence="2 3">
    <name type="scientific">Cardiocondyla obscurior</name>
    <dbReference type="NCBI Taxonomy" id="286306"/>
    <lineage>
        <taxon>Eukaryota</taxon>
        <taxon>Metazoa</taxon>
        <taxon>Ecdysozoa</taxon>
        <taxon>Arthropoda</taxon>
        <taxon>Hexapoda</taxon>
        <taxon>Insecta</taxon>
        <taxon>Pterygota</taxon>
        <taxon>Neoptera</taxon>
        <taxon>Endopterygota</taxon>
        <taxon>Hymenoptera</taxon>
        <taxon>Apocrita</taxon>
        <taxon>Aculeata</taxon>
        <taxon>Formicoidea</taxon>
        <taxon>Formicidae</taxon>
        <taxon>Myrmicinae</taxon>
        <taxon>Cardiocondyla</taxon>
    </lineage>
</organism>
<dbReference type="Proteomes" id="UP001430953">
    <property type="component" value="Unassembled WGS sequence"/>
</dbReference>
<protein>
    <submittedName>
        <fullName evidence="2">Uncharacterized protein</fullName>
    </submittedName>
</protein>